<gene>
    <name evidence="4" type="ORF">Metli_0748</name>
</gene>
<accession>J1L120</accession>
<feature type="domain" description="Protein-glutamine gamma-glutamyltransferase-like C-terminal" evidence="3">
    <location>
        <begin position="481"/>
        <end position="548"/>
    </location>
</feature>
<name>J1L120_9EURY</name>
<evidence type="ECO:0000256" key="1">
    <source>
        <dbReference type="SAM" id="MobiDB-lite"/>
    </source>
</evidence>
<dbReference type="STRING" id="28892.Metli_0748"/>
<keyword evidence="2" id="KW-1133">Transmembrane helix</keyword>
<feature type="transmembrane region" description="Helical" evidence="2">
    <location>
        <begin position="416"/>
        <end position="434"/>
    </location>
</feature>
<keyword evidence="5" id="KW-1185">Reference proteome</keyword>
<evidence type="ECO:0000259" key="3">
    <source>
        <dbReference type="Pfam" id="PF13559"/>
    </source>
</evidence>
<dbReference type="EMBL" id="CM001555">
    <property type="protein sequence ID" value="EJG06712.1"/>
    <property type="molecule type" value="Genomic_DNA"/>
</dbReference>
<protein>
    <recommendedName>
        <fullName evidence="3">Protein-glutamine gamma-glutamyltransferase-like C-terminal domain-containing protein</fullName>
    </recommendedName>
</protein>
<proteinExistence type="predicted"/>
<dbReference type="InterPro" id="IPR025403">
    <property type="entry name" value="TgpA-like_C"/>
</dbReference>
<reference evidence="4 5" key="1">
    <citation type="submission" date="2011-08" db="EMBL/GenBank/DDBJ databases">
        <title>The complete genome of Methanofollis liminatans DSM 4140.</title>
        <authorList>
            <consortium name="US DOE Joint Genome Institute (JGI-PGF)"/>
            <person name="Lucas S."/>
            <person name="Han J."/>
            <person name="Lapidus A."/>
            <person name="Bruce D."/>
            <person name="Goodwin L."/>
            <person name="Pitluck S."/>
            <person name="Peters L."/>
            <person name="Kyrpides N."/>
            <person name="Mavromatis K."/>
            <person name="Ivanova N."/>
            <person name="Mikhailova N."/>
            <person name="Lu M."/>
            <person name="Detter J.C."/>
            <person name="Tapia R."/>
            <person name="Han C."/>
            <person name="Land M."/>
            <person name="Hauser L."/>
            <person name="Markowitz V."/>
            <person name="Cheng J.-F."/>
            <person name="Hugenholtz P."/>
            <person name="Woyke T."/>
            <person name="Wu D."/>
            <person name="Spring S."/>
            <person name="Schuler E."/>
            <person name="Brambilla E."/>
            <person name="Klenk H.-P."/>
            <person name="Eisen J.A."/>
        </authorList>
    </citation>
    <scope>NUCLEOTIDE SEQUENCE [LARGE SCALE GENOMIC DNA]</scope>
    <source>
        <strain evidence="4 5">DSM 4140</strain>
    </source>
</reference>
<dbReference type="RefSeq" id="WP_004038141.1">
    <property type="nucleotide sequence ID" value="NZ_CM001555.1"/>
</dbReference>
<keyword evidence="2" id="KW-0812">Transmembrane</keyword>
<dbReference type="OrthoDB" id="112129at2157"/>
<feature type="compositionally biased region" description="Acidic residues" evidence="1">
    <location>
        <begin position="453"/>
        <end position="464"/>
    </location>
</feature>
<dbReference type="AlphaFoldDB" id="J1L120"/>
<evidence type="ECO:0000313" key="5">
    <source>
        <dbReference type="Proteomes" id="UP000005095"/>
    </source>
</evidence>
<evidence type="ECO:0000256" key="2">
    <source>
        <dbReference type="SAM" id="Phobius"/>
    </source>
</evidence>
<dbReference type="Proteomes" id="UP000005095">
    <property type="component" value="Chromosome"/>
</dbReference>
<feature type="region of interest" description="Disordered" evidence="1">
    <location>
        <begin position="440"/>
        <end position="473"/>
    </location>
</feature>
<sequence length="554" mass="59300">MRGAHLLLAGLAALCIVLLAAQAASPMLWTAADAAATVAERDLSVAAKMNADKAESVLPLMQDLLSQSGTIVLSVKVKDWESAQRDLERYAEMTQSMSNLVVSLDLSETDVQDFSSRSRENVEALRTLVNGTQRFEEIKELQIEYRNKDDPGKLYSIIYEGEALRDELSQAYTSYAGQKEQLTDIGQKYEADTTAYEESVDGYKEIVEEVAEVQVQEVSASAPVLPPPAISIFLTPEEARYGESVQVRGLLATGEDGAGVDLYIDSRLAANVTTAESGRYEFVYTVGRNRAGTHLAYVQSGRSVSDLAQFSVLSSPSDLTLAAKANASAGLAACTGRLTALGRGVPGAEVAVFVDGNATAWGKTAENGAYQIEVPLEPGQYTIKTVFAGEGFPLEPSESQELEVAIVDPFGLIKTVLTALAAVSFGLIAGLAYLRRSRRPAPPEPAVQPPAVVEEEQEEEEIPEPPEPVGPLSPLDEAALLWERFAVAAGRRFGIKNPRAKTPREVAAALAETPAADAAGAFARLYERVRYAGTPCGEDEVGELRTFYEAVAGG</sequence>
<organism evidence="4 5">
    <name type="scientific">Methanofollis liminatans DSM 4140</name>
    <dbReference type="NCBI Taxonomy" id="28892"/>
    <lineage>
        <taxon>Archaea</taxon>
        <taxon>Methanobacteriati</taxon>
        <taxon>Methanobacteriota</taxon>
        <taxon>Stenosarchaea group</taxon>
        <taxon>Methanomicrobia</taxon>
        <taxon>Methanomicrobiales</taxon>
        <taxon>Methanomicrobiaceae</taxon>
        <taxon>Methanofollis</taxon>
    </lineage>
</organism>
<keyword evidence="2" id="KW-0472">Membrane</keyword>
<evidence type="ECO:0000313" key="4">
    <source>
        <dbReference type="EMBL" id="EJG06712.1"/>
    </source>
</evidence>
<dbReference type="HOGENOM" id="CLU_034439_0_0_2"/>
<dbReference type="Pfam" id="PF13559">
    <property type="entry name" value="DUF4129"/>
    <property type="match status" value="1"/>
</dbReference>